<dbReference type="Gene3D" id="2.60.120.260">
    <property type="entry name" value="Galactose-binding domain-like"/>
    <property type="match status" value="1"/>
</dbReference>
<dbReference type="EMBL" id="JAAATY010000023">
    <property type="protein sequence ID" value="NRN68961.1"/>
    <property type="molecule type" value="Genomic_DNA"/>
</dbReference>
<evidence type="ECO:0000256" key="1">
    <source>
        <dbReference type="ARBA" id="ARBA00001412"/>
    </source>
</evidence>
<dbReference type="Pfam" id="PF02837">
    <property type="entry name" value="Glyco_hydro_2_N"/>
    <property type="match status" value="1"/>
</dbReference>
<organism evidence="10 11">
    <name type="scientific">Kibdelosporangium persicum</name>
    <dbReference type="NCBI Taxonomy" id="2698649"/>
    <lineage>
        <taxon>Bacteria</taxon>
        <taxon>Bacillati</taxon>
        <taxon>Actinomycetota</taxon>
        <taxon>Actinomycetes</taxon>
        <taxon>Pseudonocardiales</taxon>
        <taxon>Pseudonocardiaceae</taxon>
        <taxon>Kibdelosporangium</taxon>
    </lineage>
</organism>
<evidence type="ECO:0000256" key="6">
    <source>
        <dbReference type="ARBA" id="ARBA00023295"/>
    </source>
</evidence>
<keyword evidence="6" id="KW-0326">Glycosidase</keyword>
<dbReference type="InterPro" id="IPR050347">
    <property type="entry name" value="Bact_Beta-galactosidase"/>
</dbReference>
<dbReference type="SUPFAM" id="SSF49303">
    <property type="entry name" value="beta-Galactosidase/glucuronidase domain"/>
    <property type="match status" value="2"/>
</dbReference>
<feature type="compositionally biased region" description="Gly residues" evidence="8">
    <location>
        <begin position="629"/>
        <end position="638"/>
    </location>
</feature>
<gene>
    <name evidence="10" type="ORF">GC106_62170</name>
</gene>
<dbReference type="RefSeq" id="WP_246367406.1">
    <property type="nucleotide sequence ID" value="NZ_JAAATY010000023.1"/>
</dbReference>
<comment type="similarity">
    <text evidence="2">Belongs to the glycosyl hydrolase 2 family.</text>
</comment>
<dbReference type="InterPro" id="IPR014718">
    <property type="entry name" value="GH-type_carb-bd"/>
</dbReference>
<evidence type="ECO:0000256" key="2">
    <source>
        <dbReference type="ARBA" id="ARBA00007401"/>
    </source>
</evidence>
<keyword evidence="11" id="KW-1185">Reference proteome</keyword>
<dbReference type="PROSITE" id="PS00719">
    <property type="entry name" value="GLYCOSYL_HYDROL_F2_1"/>
    <property type="match status" value="1"/>
</dbReference>
<dbReference type="InterPro" id="IPR017853">
    <property type="entry name" value="GH"/>
</dbReference>
<comment type="catalytic activity">
    <reaction evidence="1">
        <text>Hydrolysis of terminal non-reducing beta-D-galactose residues in beta-D-galactosides.</text>
        <dbReference type="EC" id="3.2.1.23"/>
    </reaction>
</comment>
<evidence type="ECO:0000256" key="8">
    <source>
        <dbReference type="SAM" id="MobiDB-lite"/>
    </source>
</evidence>
<dbReference type="SMART" id="SM01038">
    <property type="entry name" value="Bgal_small_N"/>
    <property type="match status" value="1"/>
</dbReference>
<dbReference type="InterPro" id="IPR013783">
    <property type="entry name" value="Ig-like_fold"/>
</dbReference>
<dbReference type="Gene3D" id="3.20.20.80">
    <property type="entry name" value="Glycosidases"/>
    <property type="match status" value="1"/>
</dbReference>
<dbReference type="InterPro" id="IPR036156">
    <property type="entry name" value="Beta-gal/glucu_dom_sf"/>
</dbReference>
<keyword evidence="5" id="KW-0378">Hydrolase</keyword>
<dbReference type="Gene3D" id="2.70.98.10">
    <property type="match status" value="1"/>
</dbReference>
<dbReference type="InterPro" id="IPR011013">
    <property type="entry name" value="Gal_mutarotase_sf_dom"/>
</dbReference>
<proteinExistence type="inferred from homology"/>
<dbReference type="InterPro" id="IPR004199">
    <property type="entry name" value="B-gal_small/dom_5"/>
</dbReference>
<accession>A0ABX2FC62</accession>
<dbReference type="InterPro" id="IPR006101">
    <property type="entry name" value="Glyco_hydro_2"/>
</dbReference>
<dbReference type="Pfam" id="PF02836">
    <property type="entry name" value="Glyco_hydro_2_C"/>
    <property type="match status" value="1"/>
</dbReference>
<evidence type="ECO:0000256" key="7">
    <source>
        <dbReference type="ARBA" id="ARBA00032230"/>
    </source>
</evidence>
<dbReference type="PANTHER" id="PTHR46323:SF2">
    <property type="entry name" value="BETA-GALACTOSIDASE"/>
    <property type="match status" value="1"/>
</dbReference>
<feature type="region of interest" description="Disordered" evidence="8">
    <location>
        <begin position="596"/>
        <end position="638"/>
    </location>
</feature>
<reference evidence="10 11" key="1">
    <citation type="submission" date="2020-01" db="EMBL/GenBank/DDBJ databases">
        <title>Kibdelosporangium persica a novel Actinomycetes from a hot desert in Iran.</title>
        <authorList>
            <person name="Safaei N."/>
            <person name="Zaburannyi N."/>
            <person name="Mueller R."/>
            <person name="Wink J."/>
        </authorList>
    </citation>
    <scope>NUCLEOTIDE SEQUENCE [LARGE SCALE GENOMIC DNA]</scope>
    <source>
        <strain evidence="10 11">4NS15</strain>
    </source>
</reference>
<dbReference type="InterPro" id="IPR008979">
    <property type="entry name" value="Galactose-bd-like_sf"/>
</dbReference>
<name>A0ABX2FC62_9PSEU</name>
<dbReference type="InterPro" id="IPR006104">
    <property type="entry name" value="Glyco_hydro_2_N"/>
</dbReference>
<dbReference type="PROSITE" id="PS00608">
    <property type="entry name" value="GLYCOSYL_HYDROL_F2_2"/>
    <property type="match status" value="1"/>
</dbReference>
<dbReference type="Pfam" id="PF02929">
    <property type="entry name" value="Bgal_small_N"/>
    <property type="match status" value="1"/>
</dbReference>
<dbReference type="SUPFAM" id="SSF74650">
    <property type="entry name" value="Galactose mutarotase-like"/>
    <property type="match status" value="1"/>
</dbReference>
<dbReference type="InterPro" id="IPR006103">
    <property type="entry name" value="Glyco_hydro_2_cat"/>
</dbReference>
<dbReference type="PRINTS" id="PR00132">
    <property type="entry name" value="GLHYDRLASE2"/>
</dbReference>
<dbReference type="InterPro" id="IPR023230">
    <property type="entry name" value="Glyco_hydro_2_CS"/>
</dbReference>
<dbReference type="PANTHER" id="PTHR46323">
    <property type="entry name" value="BETA-GALACTOSIDASE"/>
    <property type="match status" value="1"/>
</dbReference>
<evidence type="ECO:0000256" key="3">
    <source>
        <dbReference type="ARBA" id="ARBA00012756"/>
    </source>
</evidence>
<evidence type="ECO:0000313" key="11">
    <source>
        <dbReference type="Proteomes" id="UP000763557"/>
    </source>
</evidence>
<dbReference type="SUPFAM" id="SSF49785">
    <property type="entry name" value="Galactose-binding domain-like"/>
    <property type="match status" value="1"/>
</dbReference>
<sequence length="991" mass="109616">MSYIDDVSPGYGALPPRSAFASDAPSLSLNGNWRFHLSPTPDDAPAGVEQDSFDDSAWSTVAVPSNWQMHGFGKPAYTNVQYPFPVDPPYVPSDNPTGDYRLTFDLPASWLTQPAVLRFDGIDSCGRVWLNGIELGVTRGSRLPVEFDVSHVLRVGTNVLAVRVHQWSSGSYLEDQDMWWLSGIFRDVTLLARPVGGIADFWLRADYDHTTGQGQIRVSVDGPAWLSVPELGILRASVDSPIDAGVVEPWTAEIPRLYDGYLASDHERVPVRIGFRTVTIEDGQLKVNGTRILLKGVNRHEHHPSLGRAVPYETALADVLLMKQHNINAVRTSHYPPHPAFLDLCDEYGLWVIDECDLETHGFTEVGWERNPSDDPRWEAAYLDRMARMVERDKNHPSIIMWSLGNEAHTGRNLAAMASWTRTRDRTRPVHYEGDAACEYVDVYSRMYASHAEVDEIGRTTSMPFILCEYAHAMGNGPGGLLEYRELFEKYPRCQGGFIWEWLDHGIRQVDAAGRPYFAYGGDFGETIHDGSFVIDGLLFPDRTPSPGLHELKKICEPVRITALADTGTVPADGVETGGQQAERLPDQVGFRRFPANAAPTNPAPANAAPANAAPALPGGRPASSVSGMGRGGKGSGGAVDRVKVVVANRYDFSGLEQLRFAWRLEDEGAEVASGTLTTPELKPGREMVLDLPELPETTGESWVTVTASLAEDTAWAHKNHPVAWGQLKVREASQRRETKPPREVPRHIGGIPITAPKLDLWRAPTENDRPSDEAEWRKAGLHRLQHRVISAEGGLLKTRVAPPARAFGMFVTYEWTGDDDVLHLKVDIEPDGEWPCTLPRLGLRMALPQEYGNVEWFGKGPDEAYADSRQAAVAGRFKYTVDEMQTPYVFPQENGNRTEVRWAEITDGTGRGIRIDGVPTFEFTARRWTSEDLDAATHTTDLEPSEWVHLNLDIAQNGLGTASCGPGVLPQYQLHAHKASIELTFTRLGS</sequence>
<feature type="domain" description="Beta galactosidase small chain/" evidence="9">
    <location>
        <begin position="744"/>
        <end position="987"/>
    </location>
</feature>
<dbReference type="SUPFAM" id="SSF51445">
    <property type="entry name" value="(Trans)glycosidases"/>
    <property type="match status" value="1"/>
</dbReference>
<evidence type="ECO:0000256" key="5">
    <source>
        <dbReference type="ARBA" id="ARBA00022801"/>
    </source>
</evidence>
<dbReference type="Proteomes" id="UP000763557">
    <property type="component" value="Unassembled WGS sequence"/>
</dbReference>
<dbReference type="Gene3D" id="2.60.40.10">
    <property type="entry name" value="Immunoglobulins"/>
    <property type="match status" value="2"/>
</dbReference>
<evidence type="ECO:0000256" key="4">
    <source>
        <dbReference type="ARBA" id="ARBA00013303"/>
    </source>
</evidence>
<evidence type="ECO:0000313" key="10">
    <source>
        <dbReference type="EMBL" id="NRN68961.1"/>
    </source>
</evidence>
<dbReference type="EC" id="3.2.1.23" evidence="3"/>
<protein>
    <recommendedName>
        <fullName evidence="4">Beta-galactosidase</fullName>
        <ecNumber evidence="3">3.2.1.23</ecNumber>
    </recommendedName>
    <alternativeName>
        <fullName evidence="7">Lactase</fullName>
    </alternativeName>
</protein>
<evidence type="ECO:0000259" key="9">
    <source>
        <dbReference type="SMART" id="SM01038"/>
    </source>
</evidence>
<comment type="caution">
    <text evidence="10">The sequence shown here is derived from an EMBL/GenBank/DDBJ whole genome shotgun (WGS) entry which is preliminary data.</text>
</comment>
<dbReference type="InterPro" id="IPR032312">
    <property type="entry name" value="LacZ_4"/>
</dbReference>
<feature type="compositionally biased region" description="Low complexity" evidence="8">
    <location>
        <begin position="596"/>
        <end position="616"/>
    </location>
</feature>
<dbReference type="Pfam" id="PF16353">
    <property type="entry name" value="LacZ_4"/>
    <property type="match status" value="1"/>
</dbReference>
<dbReference type="InterPro" id="IPR023232">
    <property type="entry name" value="Glyco_hydro_2_AS"/>
</dbReference>